<evidence type="ECO:0000256" key="9">
    <source>
        <dbReference type="ARBA" id="ARBA00022840"/>
    </source>
</evidence>
<keyword evidence="3" id="KW-0723">Serine/threonine-protein kinase</keyword>
<keyword evidence="8" id="KW-0106">Calcium</keyword>
<dbReference type="Gene3D" id="3.30.200.20">
    <property type="entry name" value="Phosphorylase Kinase, domain 1"/>
    <property type="match status" value="1"/>
</dbReference>
<comment type="catalytic activity">
    <reaction evidence="11">
        <text>L-seryl-[protein] + ATP = O-phospho-L-seryl-[protein] + ADP + H(+)</text>
        <dbReference type="Rhea" id="RHEA:17989"/>
        <dbReference type="Rhea" id="RHEA-COMP:9863"/>
        <dbReference type="Rhea" id="RHEA-COMP:11604"/>
        <dbReference type="ChEBI" id="CHEBI:15378"/>
        <dbReference type="ChEBI" id="CHEBI:29999"/>
        <dbReference type="ChEBI" id="CHEBI:30616"/>
        <dbReference type="ChEBI" id="CHEBI:83421"/>
        <dbReference type="ChEBI" id="CHEBI:456216"/>
        <dbReference type="EC" id="2.7.11.1"/>
    </reaction>
</comment>
<accession>A0ABR2FG21</accession>
<dbReference type="Gene3D" id="1.10.510.10">
    <property type="entry name" value="Transferase(Phosphotransferase) domain 1"/>
    <property type="match status" value="1"/>
</dbReference>
<dbReference type="InterPro" id="IPR008271">
    <property type="entry name" value="Ser/Thr_kinase_AS"/>
</dbReference>
<evidence type="ECO:0000256" key="2">
    <source>
        <dbReference type="ARBA" id="ARBA00012513"/>
    </source>
</evidence>
<comment type="similarity">
    <text evidence="1">Belongs to the protein kinase superfamily. CAMK Ser/Thr protein kinase family. CaMK subfamily.</text>
</comment>
<evidence type="ECO:0000313" key="14">
    <source>
        <dbReference type="EMBL" id="KAK8579848.1"/>
    </source>
</evidence>
<evidence type="ECO:0000256" key="5">
    <source>
        <dbReference type="ARBA" id="ARBA00022679"/>
    </source>
</evidence>
<evidence type="ECO:0000259" key="12">
    <source>
        <dbReference type="PROSITE" id="PS50011"/>
    </source>
</evidence>
<evidence type="ECO:0000256" key="11">
    <source>
        <dbReference type="ARBA" id="ARBA00048679"/>
    </source>
</evidence>
<keyword evidence="9" id="KW-0067">ATP-binding</keyword>
<dbReference type="Proteomes" id="UP001472677">
    <property type="component" value="Unassembled WGS sequence"/>
</dbReference>
<comment type="caution">
    <text evidence="14">The sequence shown here is derived from an EMBL/GenBank/DDBJ whole genome shotgun (WGS) entry which is preliminary data.</text>
</comment>
<evidence type="ECO:0000256" key="3">
    <source>
        <dbReference type="ARBA" id="ARBA00022527"/>
    </source>
</evidence>
<dbReference type="InterPro" id="IPR050205">
    <property type="entry name" value="CDPK_Ser/Thr_kinases"/>
</dbReference>
<dbReference type="PROSITE" id="PS50222">
    <property type="entry name" value="EF_HAND_2"/>
    <property type="match status" value="4"/>
</dbReference>
<reference evidence="14 15" key="1">
    <citation type="journal article" date="2024" name="G3 (Bethesda)">
        <title>Genome assembly of Hibiscus sabdariffa L. provides insights into metabolisms of medicinal natural products.</title>
        <authorList>
            <person name="Kim T."/>
        </authorList>
    </citation>
    <scope>NUCLEOTIDE SEQUENCE [LARGE SCALE GENOMIC DNA]</scope>
    <source>
        <strain evidence="14">TK-2024</strain>
        <tissue evidence="14">Old leaves</tissue>
    </source>
</reference>
<evidence type="ECO:0000256" key="4">
    <source>
        <dbReference type="ARBA" id="ARBA00022553"/>
    </source>
</evidence>
<dbReference type="InterPro" id="IPR000719">
    <property type="entry name" value="Prot_kinase_dom"/>
</dbReference>
<dbReference type="SMART" id="SM00220">
    <property type="entry name" value="S_TKc"/>
    <property type="match status" value="1"/>
</dbReference>
<feature type="domain" description="Protein kinase" evidence="12">
    <location>
        <begin position="30"/>
        <end position="288"/>
    </location>
</feature>
<keyword evidence="6" id="KW-0547">Nucleotide-binding</keyword>
<keyword evidence="15" id="KW-1185">Reference proteome</keyword>
<dbReference type="PROSITE" id="PS00018">
    <property type="entry name" value="EF_HAND_1"/>
    <property type="match status" value="4"/>
</dbReference>
<keyword evidence="4" id="KW-0597">Phosphoprotein</keyword>
<dbReference type="EC" id="2.7.11.1" evidence="2"/>
<comment type="catalytic activity">
    <reaction evidence="10">
        <text>L-threonyl-[protein] + ATP = O-phospho-L-threonyl-[protein] + ADP + H(+)</text>
        <dbReference type="Rhea" id="RHEA:46608"/>
        <dbReference type="Rhea" id="RHEA-COMP:11060"/>
        <dbReference type="Rhea" id="RHEA-COMP:11605"/>
        <dbReference type="ChEBI" id="CHEBI:15378"/>
        <dbReference type="ChEBI" id="CHEBI:30013"/>
        <dbReference type="ChEBI" id="CHEBI:30616"/>
        <dbReference type="ChEBI" id="CHEBI:61977"/>
        <dbReference type="ChEBI" id="CHEBI:456216"/>
        <dbReference type="EC" id="2.7.11.1"/>
    </reaction>
</comment>
<dbReference type="Pfam" id="PF13499">
    <property type="entry name" value="EF-hand_7"/>
    <property type="match status" value="2"/>
</dbReference>
<dbReference type="SMART" id="SM00054">
    <property type="entry name" value="EFh"/>
    <property type="match status" value="4"/>
</dbReference>
<proteinExistence type="inferred from homology"/>
<evidence type="ECO:0000256" key="10">
    <source>
        <dbReference type="ARBA" id="ARBA00047899"/>
    </source>
</evidence>
<evidence type="ECO:0000259" key="13">
    <source>
        <dbReference type="PROSITE" id="PS50222"/>
    </source>
</evidence>
<gene>
    <name evidence="14" type="ORF">V6N12_070152</name>
</gene>
<dbReference type="SUPFAM" id="SSF47473">
    <property type="entry name" value="EF-hand"/>
    <property type="match status" value="1"/>
</dbReference>
<dbReference type="InterPro" id="IPR018247">
    <property type="entry name" value="EF_Hand_1_Ca_BS"/>
</dbReference>
<evidence type="ECO:0000256" key="7">
    <source>
        <dbReference type="ARBA" id="ARBA00022777"/>
    </source>
</evidence>
<dbReference type="InterPro" id="IPR011009">
    <property type="entry name" value="Kinase-like_dom_sf"/>
</dbReference>
<dbReference type="EMBL" id="JBBPBM010000006">
    <property type="protein sequence ID" value="KAK8579848.1"/>
    <property type="molecule type" value="Genomic_DNA"/>
</dbReference>
<evidence type="ECO:0000256" key="8">
    <source>
        <dbReference type="ARBA" id="ARBA00022837"/>
    </source>
</evidence>
<feature type="domain" description="EF-hand" evidence="13">
    <location>
        <begin position="452"/>
        <end position="483"/>
    </location>
</feature>
<feature type="domain" description="EF-hand" evidence="13">
    <location>
        <begin position="342"/>
        <end position="377"/>
    </location>
</feature>
<dbReference type="InterPro" id="IPR011992">
    <property type="entry name" value="EF-hand-dom_pair"/>
</dbReference>
<protein>
    <recommendedName>
        <fullName evidence="2">non-specific serine/threonine protein kinase</fullName>
        <ecNumber evidence="2">2.7.11.1</ecNumber>
    </recommendedName>
</protein>
<dbReference type="Pfam" id="PF00069">
    <property type="entry name" value="Pkinase"/>
    <property type="match status" value="1"/>
</dbReference>
<dbReference type="CDD" id="cd05117">
    <property type="entry name" value="STKc_CAMK"/>
    <property type="match status" value="1"/>
</dbReference>
<keyword evidence="7" id="KW-0418">Kinase</keyword>
<sequence>MNKKIASSSRPIKPTGTVLPYQTQRIRDHYFLGKKLGQGQFGVTYLCTHKVTGVRHACKSIPKRKLVCREDYDDVWREIQIMHHLSENPSVVQIKGTYEDAVFVHLVMELCAGGELFDRIVAKGHYSELEAAKLLKTIVGVVEACHSLGVMHRDLKPENFLFDSPADDAVLKATDFGLSVFYKPGQCFNDVVGSPFYVAPEVLMKHYGQEADIWSAGVILYILLSGVPPFWSETDSGIFRQILHGKVDLVSEPWPSISDSAKDLLMKMLERDPQKRISAHEVLCHPWIVDDRVAPDKPLDSAVLSRLKKFSAMNKLKKMALRVYYDGQQNILQVIAERLSEEEIGGLKELFKMIDTDNSGTITFQELKDGLKKVGSELTEAEIKSLMEAADIDNSGTIDYGEFLAATLHINKIEREENLVAAFSFFDKDGSGYITIDELQHACKEFGLGDVHLDEMIKEIDQDNDGRIDYGEFAAMMRTGDGGVGRSRSMKSNLTFSIADAFGVKDPSRDTN</sequence>
<dbReference type="PROSITE" id="PS50011">
    <property type="entry name" value="PROTEIN_KINASE_DOM"/>
    <property type="match status" value="1"/>
</dbReference>
<keyword evidence="5" id="KW-0808">Transferase</keyword>
<evidence type="ECO:0000256" key="1">
    <source>
        <dbReference type="ARBA" id="ARBA00005354"/>
    </source>
</evidence>
<organism evidence="14 15">
    <name type="scientific">Hibiscus sabdariffa</name>
    <name type="common">roselle</name>
    <dbReference type="NCBI Taxonomy" id="183260"/>
    <lineage>
        <taxon>Eukaryota</taxon>
        <taxon>Viridiplantae</taxon>
        <taxon>Streptophyta</taxon>
        <taxon>Embryophyta</taxon>
        <taxon>Tracheophyta</taxon>
        <taxon>Spermatophyta</taxon>
        <taxon>Magnoliopsida</taxon>
        <taxon>eudicotyledons</taxon>
        <taxon>Gunneridae</taxon>
        <taxon>Pentapetalae</taxon>
        <taxon>rosids</taxon>
        <taxon>malvids</taxon>
        <taxon>Malvales</taxon>
        <taxon>Malvaceae</taxon>
        <taxon>Malvoideae</taxon>
        <taxon>Hibiscus</taxon>
    </lineage>
</organism>
<name>A0ABR2FG21_9ROSI</name>
<feature type="domain" description="EF-hand" evidence="13">
    <location>
        <begin position="414"/>
        <end position="449"/>
    </location>
</feature>
<evidence type="ECO:0000256" key="6">
    <source>
        <dbReference type="ARBA" id="ARBA00022741"/>
    </source>
</evidence>
<dbReference type="PANTHER" id="PTHR24349">
    <property type="entry name" value="SERINE/THREONINE-PROTEIN KINASE"/>
    <property type="match status" value="1"/>
</dbReference>
<dbReference type="SUPFAM" id="SSF56112">
    <property type="entry name" value="Protein kinase-like (PK-like)"/>
    <property type="match status" value="1"/>
</dbReference>
<evidence type="ECO:0000313" key="15">
    <source>
        <dbReference type="Proteomes" id="UP001472677"/>
    </source>
</evidence>
<dbReference type="InterPro" id="IPR002048">
    <property type="entry name" value="EF_hand_dom"/>
</dbReference>
<feature type="domain" description="EF-hand" evidence="13">
    <location>
        <begin position="378"/>
        <end position="413"/>
    </location>
</feature>
<dbReference type="CDD" id="cd00051">
    <property type="entry name" value="EFh"/>
    <property type="match status" value="2"/>
</dbReference>
<dbReference type="Gene3D" id="1.10.238.10">
    <property type="entry name" value="EF-hand"/>
    <property type="match status" value="2"/>
</dbReference>
<dbReference type="PROSITE" id="PS00108">
    <property type="entry name" value="PROTEIN_KINASE_ST"/>
    <property type="match status" value="1"/>
</dbReference>